<evidence type="ECO:0000313" key="2">
    <source>
        <dbReference type="EMBL" id="PTM88370.1"/>
    </source>
</evidence>
<comment type="caution">
    <text evidence="2">The sequence shown here is derived from an EMBL/GenBank/DDBJ whole genome shotgun (WGS) entry which is preliminary data.</text>
</comment>
<evidence type="ECO:0000313" key="3">
    <source>
        <dbReference type="Proteomes" id="UP000241247"/>
    </source>
</evidence>
<dbReference type="RefSeq" id="WP_146165117.1">
    <property type="nucleotide sequence ID" value="NZ_JBHEEX010000026.1"/>
</dbReference>
<dbReference type="OrthoDB" id="8303433at2"/>
<protein>
    <submittedName>
        <fullName evidence="2">Uncharacterized protein</fullName>
    </submittedName>
</protein>
<gene>
    <name evidence="2" type="ORF">C7449_1122</name>
</gene>
<sequence>MVKSVGKRLAEQRERQQLYRDKQKRERRPSRDDIARMLMHIFIVRSMKKGKMPELEQHFLDLVVDELGKQGFDRRAAQDVCDNLIDKYARNDWSFRKKIHLGEALKKPESDG</sequence>
<evidence type="ECO:0000256" key="1">
    <source>
        <dbReference type="SAM" id="MobiDB-lite"/>
    </source>
</evidence>
<feature type="compositionally biased region" description="Basic and acidic residues" evidence="1">
    <location>
        <begin position="8"/>
        <end position="32"/>
    </location>
</feature>
<dbReference type="AlphaFoldDB" id="A0A2T5ANU3"/>
<name>A0A2T5ANU3_MYCDI</name>
<feature type="region of interest" description="Disordered" evidence="1">
    <location>
        <begin position="1"/>
        <end position="32"/>
    </location>
</feature>
<dbReference type="Proteomes" id="UP000241247">
    <property type="component" value="Unassembled WGS sequence"/>
</dbReference>
<keyword evidence="3" id="KW-1185">Reference proteome</keyword>
<proteinExistence type="predicted"/>
<accession>A0A2T5ANU3</accession>
<reference evidence="2 3" key="1">
    <citation type="submission" date="2018-04" db="EMBL/GenBank/DDBJ databases">
        <title>Genomic Encyclopedia of Type Strains, Phase IV (KMG-IV): sequencing the most valuable type-strain genomes for metagenomic binning, comparative biology and taxonomic classification.</title>
        <authorList>
            <person name="Goeker M."/>
        </authorList>
    </citation>
    <scope>NUCLEOTIDE SEQUENCE [LARGE SCALE GENOMIC DNA]</scope>
    <source>
        <strain evidence="2 3">DSM 7138</strain>
    </source>
</reference>
<dbReference type="EMBL" id="PZZZ01000012">
    <property type="protein sequence ID" value="PTM88370.1"/>
    <property type="molecule type" value="Genomic_DNA"/>
</dbReference>
<organism evidence="2 3">
    <name type="scientific">Mycoplana dimorpha</name>
    <dbReference type="NCBI Taxonomy" id="28320"/>
    <lineage>
        <taxon>Bacteria</taxon>
        <taxon>Pseudomonadati</taxon>
        <taxon>Pseudomonadota</taxon>
        <taxon>Alphaproteobacteria</taxon>
        <taxon>Hyphomicrobiales</taxon>
        <taxon>Rhizobiaceae</taxon>
        <taxon>Mycoplana</taxon>
    </lineage>
</organism>